<dbReference type="Proteomes" id="UP001239782">
    <property type="component" value="Chromosome"/>
</dbReference>
<organism evidence="9 10">
    <name type="scientific">Pleionea litopenaei</name>
    <dbReference type="NCBI Taxonomy" id="3070815"/>
    <lineage>
        <taxon>Bacteria</taxon>
        <taxon>Pseudomonadati</taxon>
        <taxon>Pseudomonadota</taxon>
        <taxon>Gammaproteobacteria</taxon>
        <taxon>Oceanospirillales</taxon>
        <taxon>Pleioneaceae</taxon>
        <taxon>Pleionea</taxon>
    </lineage>
</organism>
<feature type="transmembrane region" description="Helical" evidence="6">
    <location>
        <begin position="91"/>
        <end position="111"/>
    </location>
</feature>
<feature type="domain" description="Cytochrome c-type biogenesis protein H Ig-like" evidence="7">
    <location>
        <begin position="303"/>
        <end position="409"/>
    </location>
</feature>
<feature type="repeat" description="TPR" evidence="5">
    <location>
        <begin position="164"/>
        <end position="197"/>
    </location>
</feature>
<dbReference type="EMBL" id="CP133548">
    <property type="protein sequence ID" value="WMS88149.1"/>
    <property type="molecule type" value="Genomic_DNA"/>
</dbReference>
<dbReference type="InterPro" id="IPR011990">
    <property type="entry name" value="TPR-like_helical_dom_sf"/>
</dbReference>
<dbReference type="InterPro" id="IPR056413">
    <property type="entry name" value="TPR_CcmH_CycH"/>
</dbReference>
<keyword evidence="6" id="KW-0472">Membrane</keyword>
<dbReference type="GO" id="GO:0017004">
    <property type="term" value="P:cytochrome complex assembly"/>
    <property type="evidence" value="ECO:0007669"/>
    <property type="project" value="UniProtKB-KW"/>
</dbReference>
<evidence type="ECO:0000256" key="4">
    <source>
        <dbReference type="ARBA" id="ARBA00022803"/>
    </source>
</evidence>
<dbReference type="InterPro" id="IPR056412">
    <property type="entry name" value="Ig_CycH"/>
</dbReference>
<dbReference type="AlphaFoldDB" id="A0AA51X7Q6"/>
<reference evidence="9 10" key="1">
    <citation type="submission" date="2023-08" db="EMBL/GenBank/DDBJ databases">
        <title>Pleionea litopenaei sp. nov., isolated from stomach of juvenile Litopenaeus vannamei.</title>
        <authorList>
            <person name="Rho A.M."/>
            <person name="Hwang C.Y."/>
        </authorList>
    </citation>
    <scope>NUCLEOTIDE SEQUENCE [LARGE SCALE GENOMIC DNA]</scope>
    <source>
        <strain evidence="9 10">HL-JVS1</strain>
    </source>
</reference>
<keyword evidence="10" id="KW-1185">Reference proteome</keyword>
<dbReference type="PANTHER" id="PTHR47870:SF1">
    <property type="entry name" value="CYTOCHROME C-TYPE BIOGENESIS PROTEIN CCMH"/>
    <property type="match status" value="1"/>
</dbReference>
<sequence length="416" mass="46870">MLWFWFGIVALLTLLILAIPLRYFRGSRSYDRTELNKSIYRDRFAEIQLQKDQGIINDEEFQSLDIELKKLLLSDASVKHELDHANRSEIWLYRIILGFLPIISFAVYTLIADWKNVEDWYELRQKNIDFQSSESKDTAWLQELTNQELLLLLRTRLYENPEDTRGWMIFASSLQQLGATEMATQAIERAIETDPNNIALLMNSAQLLMRSKDERYYKVAERLVGRVLLIEPGHEGALAVSGFIARAQGDYSAAIATWKELISLREHRGEGDGQGVELLRKQIKETEMMALQQKHMESAVGQLQVAVALAPELAKSLNPNLTVFVVVRGSDGSPAPVAVKPLKVADLPMTLTLSDRDAMMPGRTLSSQKSLQVTARVSFSGTAKPQAGDWESAPVMTHVGADQPLNVLISQKVTEK</sequence>
<evidence type="ECO:0000313" key="9">
    <source>
        <dbReference type="EMBL" id="WMS88149.1"/>
    </source>
</evidence>
<dbReference type="SUPFAM" id="SSF48452">
    <property type="entry name" value="TPR-like"/>
    <property type="match status" value="1"/>
</dbReference>
<dbReference type="Pfam" id="PF23892">
    <property type="entry name" value="Ig_CycH"/>
    <property type="match status" value="1"/>
</dbReference>
<name>A0AA51X7Q6_9GAMM</name>
<comment type="subcellular location">
    <subcellularLocation>
        <location evidence="1">Cell envelope</location>
    </subcellularLocation>
</comment>
<dbReference type="PROSITE" id="PS50005">
    <property type="entry name" value="TPR"/>
    <property type="match status" value="1"/>
</dbReference>
<dbReference type="PANTHER" id="PTHR47870">
    <property type="entry name" value="CYTOCHROME C-TYPE BIOGENESIS PROTEIN CCMH"/>
    <property type="match status" value="1"/>
</dbReference>
<dbReference type="Pfam" id="PF23914">
    <property type="entry name" value="TPR_CcmH_CycH"/>
    <property type="match status" value="1"/>
</dbReference>
<feature type="transmembrane region" description="Helical" evidence="6">
    <location>
        <begin position="6"/>
        <end position="24"/>
    </location>
</feature>
<evidence type="ECO:0000256" key="2">
    <source>
        <dbReference type="ARBA" id="ARBA00022737"/>
    </source>
</evidence>
<evidence type="ECO:0000256" key="6">
    <source>
        <dbReference type="SAM" id="Phobius"/>
    </source>
</evidence>
<dbReference type="GO" id="GO:0005886">
    <property type="term" value="C:plasma membrane"/>
    <property type="evidence" value="ECO:0007669"/>
    <property type="project" value="TreeGrafter"/>
</dbReference>
<keyword evidence="6" id="KW-1133">Transmembrane helix</keyword>
<dbReference type="GO" id="GO:0030313">
    <property type="term" value="C:cell envelope"/>
    <property type="evidence" value="ECO:0007669"/>
    <property type="project" value="UniProtKB-SubCell"/>
</dbReference>
<gene>
    <name evidence="9" type="primary">ccmI</name>
    <name evidence="9" type="ORF">Q9312_04350</name>
</gene>
<evidence type="ECO:0000256" key="3">
    <source>
        <dbReference type="ARBA" id="ARBA00022748"/>
    </source>
</evidence>
<keyword evidence="6" id="KW-0812">Transmembrane</keyword>
<keyword evidence="2" id="KW-0677">Repeat</keyword>
<dbReference type="InterPro" id="IPR019734">
    <property type="entry name" value="TPR_rpt"/>
</dbReference>
<dbReference type="InterPro" id="IPR017560">
    <property type="entry name" value="Cyt_c_biogenesis_CcmI"/>
</dbReference>
<evidence type="ECO:0000259" key="8">
    <source>
        <dbReference type="Pfam" id="PF23914"/>
    </source>
</evidence>
<keyword evidence="3" id="KW-0201">Cytochrome c-type biogenesis</keyword>
<evidence type="ECO:0000259" key="7">
    <source>
        <dbReference type="Pfam" id="PF23892"/>
    </source>
</evidence>
<protein>
    <submittedName>
        <fullName evidence="9">C-type cytochrome biogenesis protein CcmI</fullName>
    </submittedName>
</protein>
<accession>A0AA51X7Q6</accession>
<dbReference type="Gene3D" id="1.25.40.10">
    <property type="entry name" value="Tetratricopeptide repeat domain"/>
    <property type="match status" value="1"/>
</dbReference>
<dbReference type="KEGG" id="plei:Q9312_04350"/>
<proteinExistence type="predicted"/>
<evidence type="ECO:0000256" key="1">
    <source>
        <dbReference type="ARBA" id="ARBA00004196"/>
    </source>
</evidence>
<keyword evidence="4 5" id="KW-0802">TPR repeat</keyword>
<evidence type="ECO:0000313" key="10">
    <source>
        <dbReference type="Proteomes" id="UP001239782"/>
    </source>
</evidence>
<dbReference type="NCBIfam" id="TIGR03142">
    <property type="entry name" value="cytochro_ccmI"/>
    <property type="match status" value="1"/>
</dbReference>
<feature type="domain" description="Cytochrome c-type biogenesis protein H TPR" evidence="8">
    <location>
        <begin position="140"/>
        <end position="263"/>
    </location>
</feature>
<evidence type="ECO:0000256" key="5">
    <source>
        <dbReference type="PROSITE-ProRule" id="PRU00339"/>
    </source>
</evidence>
<dbReference type="InterPro" id="IPR051263">
    <property type="entry name" value="C-type_cytochrome_biogenesis"/>
</dbReference>
<dbReference type="RefSeq" id="WP_309203351.1">
    <property type="nucleotide sequence ID" value="NZ_CP133548.1"/>
</dbReference>